<dbReference type="InterPro" id="IPR001789">
    <property type="entry name" value="Sig_transdc_resp-reg_receiver"/>
</dbReference>
<keyword evidence="3" id="KW-0804">Transcription</keyword>
<feature type="DNA-binding region" description="OmpR/PhoB-type" evidence="5">
    <location>
        <begin position="124"/>
        <end position="220"/>
    </location>
</feature>
<evidence type="ECO:0000256" key="2">
    <source>
        <dbReference type="ARBA" id="ARBA00023125"/>
    </source>
</evidence>
<name>A0AAW4XSH2_9BURK</name>
<dbReference type="PROSITE" id="PS51755">
    <property type="entry name" value="OMPR_PHOB"/>
    <property type="match status" value="1"/>
</dbReference>
<dbReference type="Gene3D" id="6.10.250.690">
    <property type="match status" value="1"/>
</dbReference>
<dbReference type="SUPFAM" id="SSF52172">
    <property type="entry name" value="CheY-like"/>
    <property type="match status" value="1"/>
</dbReference>
<keyword evidence="9" id="KW-1185">Reference proteome</keyword>
<dbReference type="PROSITE" id="PS50110">
    <property type="entry name" value="RESPONSE_REGULATORY"/>
    <property type="match status" value="1"/>
</dbReference>
<dbReference type="GO" id="GO:0005829">
    <property type="term" value="C:cytosol"/>
    <property type="evidence" value="ECO:0007669"/>
    <property type="project" value="TreeGrafter"/>
</dbReference>
<dbReference type="SMART" id="SM00862">
    <property type="entry name" value="Trans_reg_C"/>
    <property type="match status" value="1"/>
</dbReference>
<feature type="modified residue" description="4-aspartylphosphate" evidence="4">
    <location>
        <position position="51"/>
    </location>
</feature>
<dbReference type="Pfam" id="PF00072">
    <property type="entry name" value="Response_reg"/>
    <property type="match status" value="1"/>
</dbReference>
<dbReference type="GO" id="GO:0006355">
    <property type="term" value="P:regulation of DNA-templated transcription"/>
    <property type="evidence" value="ECO:0007669"/>
    <property type="project" value="InterPro"/>
</dbReference>
<dbReference type="PANTHER" id="PTHR48111:SF67">
    <property type="entry name" value="TRANSCRIPTIONAL REGULATORY PROTEIN TCTD"/>
    <property type="match status" value="1"/>
</dbReference>
<evidence type="ECO:0000256" key="1">
    <source>
        <dbReference type="ARBA" id="ARBA00023015"/>
    </source>
</evidence>
<dbReference type="Gene3D" id="3.40.50.2300">
    <property type="match status" value="1"/>
</dbReference>
<dbReference type="Pfam" id="PF00486">
    <property type="entry name" value="Trans_reg_C"/>
    <property type="match status" value="1"/>
</dbReference>
<gene>
    <name evidence="8" type="ORF">LPW39_03310</name>
</gene>
<feature type="domain" description="Response regulatory" evidence="6">
    <location>
        <begin position="2"/>
        <end position="116"/>
    </location>
</feature>
<accession>A0AAW4XSH2</accession>
<dbReference type="GO" id="GO:0032993">
    <property type="term" value="C:protein-DNA complex"/>
    <property type="evidence" value="ECO:0007669"/>
    <property type="project" value="TreeGrafter"/>
</dbReference>
<dbReference type="CDD" id="cd00383">
    <property type="entry name" value="trans_reg_C"/>
    <property type="match status" value="1"/>
</dbReference>
<dbReference type="InterPro" id="IPR036388">
    <property type="entry name" value="WH-like_DNA-bd_sf"/>
</dbReference>
<keyword evidence="4" id="KW-0597">Phosphoprotein</keyword>
<dbReference type="PANTHER" id="PTHR48111">
    <property type="entry name" value="REGULATOR OF RPOS"/>
    <property type="match status" value="1"/>
</dbReference>
<evidence type="ECO:0000313" key="8">
    <source>
        <dbReference type="EMBL" id="MCD2164161.1"/>
    </source>
</evidence>
<dbReference type="InterPro" id="IPR011006">
    <property type="entry name" value="CheY-like_superfamily"/>
</dbReference>
<dbReference type="GO" id="GO:0000156">
    <property type="term" value="F:phosphorelay response regulator activity"/>
    <property type="evidence" value="ECO:0007669"/>
    <property type="project" value="TreeGrafter"/>
</dbReference>
<dbReference type="EMBL" id="JAJNCT010000005">
    <property type="protein sequence ID" value="MCD2164161.1"/>
    <property type="molecule type" value="Genomic_DNA"/>
</dbReference>
<evidence type="ECO:0000256" key="3">
    <source>
        <dbReference type="ARBA" id="ARBA00023163"/>
    </source>
</evidence>
<dbReference type="AlphaFoldDB" id="A0AAW4XSH2"/>
<dbReference type="Gene3D" id="1.10.10.10">
    <property type="entry name" value="Winged helix-like DNA-binding domain superfamily/Winged helix DNA-binding domain"/>
    <property type="match status" value="1"/>
</dbReference>
<dbReference type="InterPro" id="IPR001867">
    <property type="entry name" value="OmpR/PhoB-type_DNA-bd"/>
</dbReference>
<proteinExistence type="predicted"/>
<organism evidence="8 9">
    <name type="scientific">Comamonas koreensis</name>
    <dbReference type="NCBI Taxonomy" id="160825"/>
    <lineage>
        <taxon>Bacteria</taxon>
        <taxon>Pseudomonadati</taxon>
        <taxon>Pseudomonadota</taxon>
        <taxon>Betaproteobacteria</taxon>
        <taxon>Burkholderiales</taxon>
        <taxon>Comamonadaceae</taxon>
        <taxon>Comamonas</taxon>
    </lineage>
</organism>
<dbReference type="InterPro" id="IPR039420">
    <property type="entry name" value="WalR-like"/>
</dbReference>
<evidence type="ECO:0000259" key="7">
    <source>
        <dbReference type="PROSITE" id="PS51755"/>
    </source>
</evidence>
<evidence type="ECO:0000313" key="9">
    <source>
        <dbReference type="Proteomes" id="UP001199260"/>
    </source>
</evidence>
<protein>
    <submittedName>
        <fullName evidence="8">Response regulator transcription factor</fullName>
    </submittedName>
</protein>
<evidence type="ECO:0000259" key="6">
    <source>
        <dbReference type="PROSITE" id="PS50110"/>
    </source>
</evidence>
<evidence type="ECO:0000256" key="4">
    <source>
        <dbReference type="PROSITE-ProRule" id="PRU00169"/>
    </source>
</evidence>
<dbReference type="SMART" id="SM00448">
    <property type="entry name" value="REC"/>
    <property type="match status" value="1"/>
</dbReference>
<evidence type="ECO:0000256" key="5">
    <source>
        <dbReference type="PROSITE-ProRule" id="PRU01091"/>
    </source>
</evidence>
<reference evidence="8 9" key="1">
    <citation type="submission" date="2021-11" db="EMBL/GenBank/DDBJ databases">
        <title>Genome sequence.</title>
        <authorList>
            <person name="Sun Q."/>
        </authorList>
    </citation>
    <scope>NUCLEOTIDE SEQUENCE [LARGE SCALE GENOMIC DNA]</scope>
    <source>
        <strain evidence="8 9">KCTC 12005</strain>
    </source>
</reference>
<comment type="caution">
    <text evidence="8">The sequence shown here is derived from an EMBL/GenBank/DDBJ whole genome shotgun (WGS) entry which is preliminary data.</text>
</comment>
<dbReference type="GO" id="GO:0000976">
    <property type="term" value="F:transcription cis-regulatory region binding"/>
    <property type="evidence" value="ECO:0007669"/>
    <property type="project" value="TreeGrafter"/>
</dbReference>
<feature type="domain" description="OmpR/PhoB-type" evidence="7">
    <location>
        <begin position="124"/>
        <end position="220"/>
    </location>
</feature>
<sequence>MKILLVEDNLELAQSLAELLRQHAFVVDHVDRGDAADQLLSQSHYDLLLLDLNLPQLSGKALLRRLRERGDSLPVIVLTASDSLDQKVLCLEIGADDYLVKPVEVRELLARMQAIARRQMPGRENHVRCGNLQLDLRTRLFSVAGEELALPPRERSVLEALMLQNGSALPKQRLMDVIYGMDEEASADAVDLYVHRLRKKLQASDTTIMTLRGVGYLLKQKLAGGD</sequence>
<dbReference type="RefSeq" id="WP_230771312.1">
    <property type="nucleotide sequence ID" value="NZ_JAJNCT010000005.1"/>
</dbReference>
<keyword evidence="2 5" id="KW-0238">DNA-binding</keyword>
<dbReference type="Proteomes" id="UP001199260">
    <property type="component" value="Unassembled WGS sequence"/>
</dbReference>
<keyword evidence="1" id="KW-0805">Transcription regulation</keyword>